<dbReference type="AlphaFoldDB" id="A0A4Z1P0T2"/>
<keyword evidence="2" id="KW-0274">FAD</keyword>
<sequence length="564" mass="63397">MIRREVDEKFDMVVVGTGWYGLAAARAYIALHPEEGILVMEAADTCGGTWGEQRIYPGLKSNNLVGRYEYPDFPLGANEVRYGVKKDEHIPGAVLHQYLTDFAKGYGVFERTRFNTKLESVSPNGDAGWILDVSTATGSQLMQTRKLILATGLTSMPNIPKYTGQESFEAPFFHAKDFHKQRDTMVTSKNAVIIGGAKSAFDVAWAYCEAGVQVDLIIRPDGNGPVWISPPYVTPFKKQLECLLHVRALSWMSPCPFGAEDGFARIRNCLHGSWLGRKIVDTFWSVLQADIIDLMGWNKHTETAKLKPWNAPFWTGTALSIHNWDNNFNELVKSGKIRVHIADVDHFSPKKVHLTTGDILDADVIICSTGWKRDPSVKFLDFDKAGIGLPQSLKEQAILKAKADNDILTMFPRLKDQPKLRGAPKDIEPYRLYRFIVPPAFVKTHNIAFAGAISSISTSISATIQGLWISAFLDGKLDRLATSNEEIAKEVMLHTQWGKWRYPCGYGASLPDIVFDCVPYNDLLLRDLGMEVHRKKGFWRDTFTWYGPADYKGLIEEWVERKGE</sequence>
<dbReference type="Pfam" id="PF13738">
    <property type="entry name" value="Pyr_redox_3"/>
    <property type="match status" value="1"/>
</dbReference>
<evidence type="ECO:0000313" key="4">
    <source>
        <dbReference type="EMBL" id="TID20828.1"/>
    </source>
</evidence>
<accession>A0A4Z1P0T2</accession>
<dbReference type="EMBL" id="SNSC02000010">
    <property type="protein sequence ID" value="TID20828.1"/>
    <property type="molecule type" value="Genomic_DNA"/>
</dbReference>
<dbReference type="PANTHER" id="PTHR23023">
    <property type="entry name" value="DIMETHYLANILINE MONOOXYGENASE"/>
    <property type="match status" value="1"/>
</dbReference>
<reference evidence="4 5" key="1">
    <citation type="submission" date="2019-04" db="EMBL/GenBank/DDBJ databases">
        <title>High contiguity whole genome sequence and gene annotation resource for two Venturia nashicola isolates.</title>
        <authorList>
            <person name="Prokchorchik M."/>
            <person name="Won K."/>
            <person name="Lee Y."/>
            <person name="Choi E.D."/>
            <person name="Segonzac C."/>
            <person name="Sohn K.H."/>
        </authorList>
    </citation>
    <scope>NUCLEOTIDE SEQUENCE [LARGE SCALE GENOMIC DNA]</scope>
    <source>
        <strain evidence="4 5">PRI2</strain>
    </source>
</reference>
<gene>
    <name evidence="4" type="ORF">E6O75_ATG05593</name>
</gene>
<keyword evidence="1" id="KW-0285">Flavoprotein</keyword>
<evidence type="ECO:0000256" key="1">
    <source>
        <dbReference type="ARBA" id="ARBA00022630"/>
    </source>
</evidence>
<evidence type="ECO:0000313" key="5">
    <source>
        <dbReference type="Proteomes" id="UP000298493"/>
    </source>
</evidence>
<organism evidence="4 5">
    <name type="scientific">Venturia nashicola</name>
    <dbReference type="NCBI Taxonomy" id="86259"/>
    <lineage>
        <taxon>Eukaryota</taxon>
        <taxon>Fungi</taxon>
        <taxon>Dikarya</taxon>
        <taxon>Ascomycota</taxon>
        <taxon>Pezizomycotina</taxon>
        <taxon>Dothideomycetes</taxon>
        <taxon>Pleosporomycetidae</taxon>
        <taxon>Venturiales</taxon>
        <taxon>Venturiaceae</taxon>
        <taxon>Venturia</taxon>
    </lineage>
</organism>
<dbReference type="SUPFAM" id="SSF51905">
    <property type="entry name" value="FAD/NAD(P)-binding domain"/>
    <property type="match status" value="2"/>
</dbReference>
<keyword evidence="5" id="KW-1185">Reference proteome</keyword>
<dbReference type="InterPro" id="IPR050346">
    <property type="entry name" value="FMO-like"/>
</dbReference>
<dbReference type="InterPro" id="IPR036188">
    <property type="entry name" value="FAD/NAD-bd_sf"/>
</dbReference>
<protein>
    <submittedName>
        <fullName evidence="4">FAD/NAD(P)-binding domain-containing protein</fullName>
    </submittedName>
</protein>
<dbReference type="STRING" id="86259.A0A4Z1P0T2"/>
<dbReference type="Proteomes" id="UP000298493">
    <property type="component" value="Unassembled WGS sequence"/>
</dbReference>
<dbReference type="GO" id="GO:0016491">
    <property type="term" value="F:oxidoreductase activity"/>
    <property type="evidence" value="ECO:0007669"/>
    <property type="project" value="UniProtKB-KW"/>
</dbReference>
<comment type="caution">
    <text evidence="4">The sequence shown here is derived from an EMBL/GenBank/DDBJ whole genome shotgun (WGS) entry which is preliminary data.</text>
</comment>
<name>A0A4Z1P0T2_9PEZI</name>
<evidence type="ECO:0000256" key="3">
    <source>
        <dbReference type="ARBA" id="ARBA00023002"/>
    </source>
</evidence>
<evidence type="ECO:0000256" key="2">
    <source>
        <dbReference type="ARBA" id="ARBA00022827"/>
    </source>
</evidence>
<proteinExistence type="predicted"/>
<dbReference type="Gene3D" id="3.50.50.60">
    <property type="entry name" value="FAD/NAD(P)-binding domain"/>
    <property type="match status" value="1"/>
</dbReference>
<keyword evidence="3" id="KW-0560">Oxidoreductase</keyword>